<dbReference type="CDD" id="cd05403">
    <property type="entry name" value="NT_KNTase_like"/>
    <property type="match status" value="1"/>
</dbReference>
<keyword evidence="7" id="KW-0067">ATP-binding</keyword>
<evidence type="ECO:0000256" key="3">
    <source>
        <dbReference type="ARBA" id="ARBA00022679"/>
    </source>
</evidence>
<comment type="similarity">
    <text evidence="9">Belongs to the MntA antitoxin family.</text>
</comment>
<gene>
    <name evidence="11" type="ORF">CVT63_07795</name>
</gene>
<dbReference type="Gene3D" id="3.30.460.10">
    <property type="entry name" value="Beta Polymerase, domain 2"/>
    <property type="match status" value="1"/>
</dbReference>
<sequence length="99" mass="11378">MRAKIDIPKDKIAEFCRLNHIRRLALFGSVLRDDFTPESDVDVLVEFEPGTRVGLRFFSMEQELVEILGRKVDLNTPGFLSKYFRDKIIAEAEALYDAA</sequence>
<evidence type="ECO:0000256" key="5">
    <source>
        <dbReference type="ARBA" id="ARBA00022723"/>
    </source>
</evidence>
<evidence type="ECO:0000256" key="7">
    <source>
        <dbReference type="ARBA" id="ARBA00022840"/>
    </source>
</evidence>
<dbReference type="PANTHER" id="PTHR33571">
    <property type="entry name" value="SSL8005 PROTEIN"/>
    <property type="match status" value="1"/>
</dbReference>
<keyword evidence="4" id="KW-0548">Nucleotidyltransferase</keyword>
<evidence type="ECO:0000256" key="4">
    <source>
        <dbReference type="ARBA" id="ARBA00022695"/>
    </source>
</evidence>
<protein>
    <submittedName>
        <fullName evidence="11">Nucleotidyltransferase</fullName>
    </submittedName>
</protein>
<dbReference type="InterPro" id="IPR043519">
    <property type="entry name" value="NT_sf"/>
</dbReference>
<organism evidence="11 12">
    <name type="scientific">Candidatus Anoxymicrobium japonicum</name>
    <dbReference type="NCBI Taxonomy" id="2013648"/>
    <lineage>
        <taxon>Bacteria</taxon>
        <taxon>Bacillati</taxon>
        <taxon>Actinomycetota</taxon>
        <taxon>Candidatus Geothermincolia</taxon>
        <taxon>Candidatus Geothermincolales</taxon>
        <taxon>Candidatus Anoxymicrobiaceae</taxon>
        <taxon>Candidatus Anoxymicrobium</taxon>
    </lineage>
</organism>
<dbReference type="AlphaFoldDB" id="A0A2N3G4J3"/>
<keyword evidence="8" id="KW-0460">Magnesium</keyword>
<evidence type="ECO:0000313" key="11">
    <source>
        <dbReference type="EMBL" id="PKQ27484.1"/>
    </source>
</evidence>
<keyword evidence="6" id="KW-0547">Nucleotide-binding</keyword>
<evidence type="ECO:0000259" key="10">
    <source>
        <dbReference type="Pfam" id="PF01909"/>
    </source>
</evidence>
<evidence type="ECO:0000256" key="1">
    <source>
        <dbReference type="ARBA" id="ARBA00001946"/>
    </source>
</evidence>
<evidence type="ECO:0000256" key="2">
    <source>
        <dbReference type="ARBA" id="ARBA00022649"/>
    </source>
</evidence>
<comment type="cofactor">
    <cofactor evidence="1">
        <name>Mg(2+)</name>
        <dbReference type="ChEBI" id="CHEBI:18420"/>
    </cofactor>
</comment>
<comment type="caution">
    <text evidence="11">The sequence shown here is derived from an EMBL/GenBank/DDBJ whole genome shotgun (WGS) entry which is preliminary data.</text>
</comment>
<dbReference type="GO" id="GO:0016779">
    <property type="term" value="F:nucleotidyltransferase activity"/>
    <property type="evidence" value="ECO:0007669"/>
    <property type="project" value="UniProtKB-KW"/>
</dbReference>
<dbReference type="GO" id="GO:0046872">
    <property type="term" value="F:metal ion binding"/>
    <property type="evidence" value="ECO:0007669"/>
    <property type="project" value="UniProtKB-KW"/>
</dbReference>
<name>A0A2N3G4J3_9ACTN</name>
<reference evidence="11 12" key="1">
    <citation type="journal article" date="2017" name="ISME J.">
        <title>Potential for microbial H2 and metal transformations associated with novel bacteria and archaea in deep terrestrial subsurface sediments.</title>
        <authorList>
            <person name="Hernsdorf A.W."/>
            <person name="Amano Y."/>
            <person name="Miyakawa K."/>
            <person name="Ise K."/>
            <person name="Suzuki Y."/>
            <person name="Anantharaman K."/>
            <person name="Probst A."/>
            <person name="Burstein D."/>
            <person name="Thomas B.C."/>
            <person name="Banfield J.F."/>
        </authorList>
    </citation>
    <scope>NUCLEOTIDE SEQUENCE [LARGE SCALE GENOMIC DNA]</scope>
    <source>
        <strain evidence="11">HGW-Actinobacteria-3</strain>
    </source>
</reference>
<keyword evidence="2" id="KW-1277">Toxin-antitoxin system</keyword>
<keyword evidence="5" id="KW-0479">Metal-binding</keyword>
<dbReference type="EMBL" id="PHEX01000091">
    <property type="protein sequence ID" value="PKQ27484.1"/>
    <property type="molecule type" value="Genomic_DNA"/>
</dbReference>
<dbReference type="GO" id="GO:0005524">
    <property type="term" value="F:ATP binding"/>
    <property type="evidence" value="ECO:0007669"/>
    <property type="project" value="UniProtKB-KW"/>
</dbReference>
<dbReference type="InterPro" id="IPR002934">
    <property type="entry name" value="Polymerase_NTP_transf_dom"/>
</dbReference>
<evidence type="ECO:0000256" key="9">
    <source>
        <dbReference type="ARBA" id="ARBA00038276"/>
    </source>
</evidence>
<proteinExistence type="inferred from homology"/>
<dbReference type="InterPro" id="IPR052038">
    <property type="entry name" value="Type-VII_TA_antitoxin"/>
</dbReference>
<dbReference type="SUPFAM" id="SSF81301">
    <property type="entry name" value="Nucleotidyltransferase"/>
    <property type="match status" value="1"/>
</dbReference>
<dbReference type="Pfam" id="PF01909">
    <property type="entry name" value="NTP_transf_2"/>
    <property type="match status" value="1"/>
</dbReference>
<dbReference type="Proteomes" id="UP000233654">
    <property type="component" value="Unassembled WGS sequence"/>
</dbReference>
<evidence type="ECO:0000256" key="6">
    <source>
        <dbReference type="ARBA" id="ARBA00022741"/>
    </source>
</evidence>
<accession>A0A2N3G4J3</accession>
<evidence type="ECO:0000256" key="8">
    <source>
        <dbReference type="ARBA" id="ARBA00022842"/>
    </source>
</evidence>
<dbReference type="PANTHER" id="PTHR33571:SF12">
    <property type="entry name" value="BSL3053 PROTEIN"/>
    <property type="match status" value="1"/>
</dbReference>
<keyword evidence="3 11" id="KW-0808">Transferase</keyword>
<evidence type="ECO:0000313" key="12">
    <source>
        <dbReference type="Proteomes" id="UP000233654"/>
    </source>
</evidence>
<feature type="domain" description="Polymerase nucleotidyl transferase" evidence="10">
    <location>
        <begin position="12"/>
        <end position="91"/>
    </location>
</feature>